<dbReference type="RefSeq" id="WP_339096227.1">
    <property type="nucleotide sequence ID" value="NZ_CP149782.1"/>
</dbReference>
<proteinExistence type="predicted"/>
<name>A0AAU6Q477_9DEIO</name>
<evidence type="ECO:0000313" key="1">
    <source>
        <dbReference type="EMBL" id="WYF45055.1"/>
    </source>
</evidence>
<gene>
    <name evidence="1" type="ORF">WDJ50_02745</name>
</gene>
<reference evidence="1" key="1">
    <citation type="submission" date="2024-03" db="EMBL/GenBank/DDBJ databases">
        <title>Deinococcus weizhi sp. nov., isolated from human skin.</title>
        <authorList>
            <person name="Wei Z."/>
            <person name="Tian F."/>
            <person name="Yang C."/>
            <person name="Xin L.T."/>
            <person name="Wen Z.J."/>
            <person name="Lan K.C."/>
            <person name="Yu L."/>
            <person name="Zhe W."/>
            <person name="Dan F.D."/>
            <person name="Jun W."/>
            <person name="Rui Z."/>
            <person name="Yong X.J."/>
            <person name="Ting Y."/>
            <person name="Wei X."/>
            <person name="Xu Z.G."/>
            <person name="Xin Z."/>
            <person name="Dong F.G."/>
            <person name="Ni X.M."/>
            <person name="Zheng M.G."/>
            <person name="Chun Y."/>
            <person name="Qian W.X."/>
        </authorList>
    </citation>
    <scope>NUCLEOTIDE SEQUENCE</scope>
    <source>
        <strain evidence="1">VB142</strain>
    </source>
</reference>
<dbReference type="EMBL" id="CP149782">
    <property type="protein sequence ID" value="WYF45055.1"/>
    <property type="molecule type" value="Genomic_DNA"/>
</dbReference>
<organism evidence="1">
    <name type="scientific">Deinococcus sp. VB142</name>
    <dbReference type="NCBI Taxonomy" id="3112952"/>
    <lineage>
        <taxon>Bacteria</taxon>
        <taxon>Thermotogati</taxon>
        <taxon>Deinococcota</taxon>
        <taxon>Deinococci</taxon>
        <taxon>Deinococcales</taxon>
        <taxon>Deinococcaceae</taxon>
        <taxon>Deinococcus</taxon>
    </lineage>
</organism>
<protein>
    <submittedName>
        <fullName evidence="1">Uncharacterized protein</fullName>
    </submittedName>
</protein>
<accession>A0AAU6Q477</accession>
<dbReference type="AlphaFoldDB" id="A0AAU6Q477"/>
<sequence>MPRTETKGAQFCPGKPLPTGRQRLQMHTLYGVAVPGDWVTVQRQEDGTYHWRQIRGPGVGKGSRGDFDAFLNGLKGGGV</sequence>